<gene>
    <name evidence="2" type="ORF">G5C66_08070</name>
</gene>
<dbReference type="RefSeq" id="WP_165110436.1">
    <property type="nucleotide sequence ID" value="NZ_JAALAA010000005.1"/>
</dbReference>
<dbReference type="SUPFAM" id="SSF69304">
    <property type="entry name" value="Tricorn protease N-terminal domain"/>
    <property type="match status" value="1"/>
</dbReference>
<dbReference type="Proteomes" id="UP000483261">
    <property type="component" value="Unassembled WGS sequence"/>
</dbReference>
<name>A0A6M1R1Y0_9ACTN</name>
<proteinExistence type="predicted"/>
<dbReference type="EMBL" id="JAALAA010000005">
    <property type="protein sequence ID" value="NGN92691.1"/>
    <property type="molecule type" value="Genomic_DNA"/>
</dbReference>
<organism evidence="2 3">
    <name type="scientific">Nocardioides turkmenicus</name>
    <dbReference type="NCBI Taxonomy" id="2711220"/>
    <lineage>
        <taxon>Bacteria</taxon>
        <taxon>Bacillati</taxon>
        <taxon>Actinomycetota</taxon>
        <taxon>Actinomycetes</taxon>
        <taxon>Propionibacteriales</taxon>
        <taxon>Nocardioidaceae</taxon>
        <taxon>Nocardioides</taxon>
    </lineage>
</organism>
<dbReference type="Gene3D" id="2.130.10.10">
    <property type="entry name" value="YVTN repeat-like/Quinoprotein amine dehydrogenase"/>
    <property type="match status" value="1"/>
</dbReference>
<evidence type="ECO:0000313" key="3">
    <source>
        <dbReference type="Proteomes" id="UP000483261"/>
    </source>
</evidence>
<reference evidence="2 3" key="1">
    <citation type="submission" date="2020-02" db="EMBL/GenBank/DDBJ databases">
        <title>Whole-genome analyses of novel actinobacteria.</title>
        <authorList>
            <person name="Sahin N."/>
        </authorList>
    </citation>
    <scope>NUCLEOTIDE SEQUENCE [LARGE SCALE GENOMIC DNA]</scope>
    <source>
        <strain evidence="2 3">KC13</strain>
    </source>
</reference>
<dbReference type="AlphaFoldDB" id="A0A6M1R1Y0"/>
<sequence length="328" mass="35492">MRGNRIPALATAILAALMLPVAFLSPASAAPSVSVRPLPLPLGAPPTVPYIAGSVGDYDVIDGDTKVSIPMTATGHANLLGASGNGYLVRVFPEHRIVRVEPGKAPRLLVDLGLSEDARLSSDGRYLLLLTYPDNNAVARVLDAATGKQIARRTFRVRSRVIPLDVRGTKVLIGAHAPARTLTWNWSTGAITTIANRTAYVASYATDRLATYDTFSGQPECTYVSKISTPTRTIWRTCAEKVVSFSPDGARIATAQNNGGAEHVMRRSLNGTLLTRYTNMNGVWVGRWETNSRILLQSYPNDRTTSWLVRCEASACERAAKGHFEDLT</sequence>
<evidence type="ECO:0000313" key="2">
    <source>
        <dbReference type="EMBL" id="NGN92691.1"/>
    </source>
</evidence>
<accession>A0A6M1R1Y0</accession>
<evidence type="ECO:0000256" key="1">
    <source>
        <dbReference type="SAM" id="SignalP"/>
    </source>
</evidence>
<keyword evidence="3" id="KW-1185">Reference proteome</keyword>
<feature type="chain" id="PRO_5026741628" description="WD40 repeat domain-containing protein" evidence="1">
    <location>
        <begin position="30"/>
        <end position="328"/>
    </location>
</feature>
<comment type="caution">
    <text evidence="2">The sequence shown here is derived from an EMBL/GenBank/DDBJ whole genome shotgun (WGS) entry which is preliminary data.</text>
</comment>
<dbReference type="InterPro" id="IPR015943">
    <property type="entry name" value="WD40/YVTN_repeat-like_dom_sf"/>
</dbReference>
<feature type="signal peptide" evidence="1">
    <location>
        <begin position="1"/>
        <end position="29"/>
    </location>
</feature>
<evidence type="ECO:0008006" key="4">
    <source>
        <dbReference type="Google" id="ProtNLM"/>
    </source>
</evidence>
<protein>
    <recommendedName>
        <fullName evidence="4">WD40 repeat domain-containing protein</fullName>
    </recommendedName>
</protein>
<keyword evidence="1" id="KW-0732">Signal</keyword>